<keyword evidence="3" id="KW-1185">Reference proteome</keyword>
<comment type="caution">
    <text evidence="2">The sequence shown here is derived from an EMBL/GenBank/DDBJ whole genome shotgun (WGS) entry which is preliminary data.</text>
</comment>
<proteinExistence type="predicted"/>
<feature type="compositionally biased region" description="Polar residues" evidence="1">
    <location>
        <begin position="35"/>
        <end position="45"/>
    </location>
</feature>
<dbReference type="Proteomes" id="UP001180020">
    <property type="component" value="Unassembled WGS sequence"/>
</dbReference>
<gene>
    <name evidence="2" type="ORF">QJS10_CPB17g00933</name>
</gene>
<reference evidence="2" key="1">
    <citation type="journal article" date="2023" name="Nat. Commun.">
        <title>Diploid and tetraploid genomes of Acorus and the evolution of monocots.</title>
        <authorList>
            <person name="Ma L."/>
            <person name="Liu K.W."/>
            <person name="Li Z."/>
            <person name="Hsiao Y.Y."/>
            <person name="Qi Y."/>
            <person name="Fu T."/>
            <person name="Tang G.D."/>
            <person name="Zhang D."/>
            <person name="Sun W.H."/>
            <person name="Liu D.K."/>
            <person name="Li Y."/>
            <person name="Chen G.Z."/>
            <person name="Liu X.D."/>
            <person name="Liao X.Y."/>
            <person name="Jiang Y.T."/>
            <person name="Yu X."/>
            <person name="Hao Y."/>
            <person name="Huang J."/>
            <person name="Zhao X.W."/>
            <person name="Ke S."/>
            <person name="Chen Y.Y."/>
            <person name="Wu W.L."/>
            <person name="Hsu J.L."/>
            <person name="Lin Y.F."/>
            <person name="Huang M.D."/>
            <person name="Li C.Y."/>
            <person name="Huang L."/>
            <person name="Wang Z.W."/>
            <person name="Zhao X."/>
            <person name="Zhong W.Y."/>
            <person name="Peng D.H."/>
            <person name="Ahmad S."/>
            <person name="Lan S."/>
            <person name="Zhang J.S."/>
            <person name="Tsai W.C."/>
            <person name="Van de Peer Y."/>
            <person name="Liu Z.J."/>
        </authorList>
    </citation>
    <scope>NUCLEOTIDE SEQUENCE</scope>
    <source>
        <strain evidence="2">CP</strain>
    </source>
</reference>
<evidence type="ECO:0000313" key="2">
    <source>
        <dbReference type="EMBL" id="KAK1291768.1"/>
    </source>
</evidence>
<reference evidence="2" key="2">
    <citation type="submission" date="2023-06" db="EMBL/GenBank/DDBJ databases">
        <authorList>
            <person name="Ma L."/>
            <person name="Liu K.-W."/>
            <person name="Li Z."/>
            <person name="Hsiao Y.-Y."/>
            <person name="Qi Y."/>
            <person name="Fu T."/>
            <person name="Tang G."/>
            <person name="Zhang D."/>
            <person name="Sun W.-H."/>
            <person name="Liu D.-K."/>
            <person name="Li Y."/>
            <person name="Chen G.-Z."/>
            <person name="Liu X.-D."/>
            <person name="Liao X.-Y."/>
            <person name="Jiang Y.-T."/>
            <person name="Yu X."/>
            <person name="Hao Y."/>
            <person name="Huang J."/>
            <person name="Zhao X.-W."/>
            <person name="Ke S."/>
            <person name="Chen Y.-Y."/>
            <person name="Wu W.-L."/>
            <person name="Hsu J.-L."/>
            <person name="Lin Y.-F."/>
            <person name="Huang M.-D."/>
            <person name="Li C.-Y."/>
            <person name="Huang L."/>
            <person name="Wang Z.-W."/>
            <person name="Zhao X."/>
            <person name="Zhong W.-Y."/>
            <person name="Peng D.-H."/>
            <person name="Ahmad S."/>
            <person name="Lan S."/>
            <person name="Zhang J.-S."/>
            <person name="Tsai W.-C."/>
            <person name="Van De Peer Y."/>
            <person name="Liu Z.-J."/>
        </authorList>
    </citation>
    <scope>NUCLEOTIDE SEQUENCE</scope>
    <source>
        <strain evidence="2">CP</strain>
        <tissue evidence="2">Leaves</tissue>
    </source>
</reference>
<sequence>MECAPERVTISSADKPFSRNLALSWSALKVGNGRFSRTSGASETLPSRLPEGTW</sequence>
<protein>
    <submittedName>
        <fullName evidence="2">Uncharacterized protein</fullName>
    </submittedName>
</protein>
<name>A0AAV9CTZ2_ACOCL</name>
<accession>A0AAV9CTZ2</accession>
<dbReference type="AlphaFoldDB" id="A0AAV9CTZ2"/>
<dbReference type="EMBL" id="JAUJYO010000017">
    <property type="protein sequence ID" value="KAK1291768.1"/>
    <property type="molecule type" value="Genomic_DNA"/>
</dbReference>
<organism evidence="2 3">
    <name type="scientific">Acorus calamus</name>
    <name type="common">Sweet flag</name>
    <dbReference type="NCBI Taxonomy" id="4465"/>
    <lineage>
        <taxon>Eukaryota</taxon>
        <taxon>Viridiplantae</taxon>
        <taxon>Streptophyta</taxon>
        <taxon>Embryophyta</taxon>
        <taxon>Tracheophyta</taxon>
        <taxon>Spermatophyta</taxon>
        <taxon>Magnoliopsida</taxon>
        <taxon>Liliopsida</taxon>
        <taxon>Acoraceae</taxon>
        <taxon>Acorus</taxon>
    </lineage>
</organism>
<evidence type="ECO:0000313" key="3">
    <source>
        <dbReference type="Proteomes" id="UP001180020"/>
    </source>
</evidence>
<feature type="region of interest" description="Disordered" evidence="1">
    <location>
        <begin position="33"/>
        <end position="54"/>
    </location>
</feature>
<evidence type="ECO:0000256" key="1">
    <source>
        <dbReference type="SAM" id="MobiDB-lite"/>
    </source>
</evidence>